<protein>
    <submittedName>
        <fullName evidence="2">Uncharacterized protein</fullName>
    </submittedName>
</protein>
<evidence type="ECO:0000313" key="3">
    <source>
        <dbReference type="Proteomes" id="UP001219525"/>
    </source>
</evidence>
<evidence type="ECO:0000256" key="1">
    <source>
        <dbReference type="SAM" id="MobiDB-lite"/>
    </source>
</evidence>
<reference evidence="2" key="1">
    <citation type="submission" date="2023-03" db="EMBL/GenBank/DDBJ databases">
        <title>Massive genome expansion in bonnet fungi (Mycena s.s.) driven by repeated elements and novel gene families across ecological guilds.</title>
        <authorList>
            <consortium name="Lawrence Berkeley National Laboratory"/>
            <person name="Harder C.B."/>
            <person name="Miyauchi S."/>
            <person name="Viragh M."/>
            <person name="Kuo A."/>
            <person name="Thoen E."/>
            <person name="Andreopoulos B."/>
            <person name="Lu D."/>
            <person name="Skrede I."/>
            <person name="Drula E."/>
            <person name="Henrissat B."/>
            <person name="Morin E."/>
            <person name="Kohler A."/>
            <person name="Barry K."/>
            <person name="LaButti K."/>
            <person name="Morin E."/>
            <person name="Salamov A."/>
            <person name="Lipzen A."/>
            <person name="Mereny Z."/>
            <person name="Hegedus B."/>
            <person name="Baldrian P."/>
            <person name="Stursova M."/>
            <person name="Weitz H."/>
            <person name="Taylor A."/>
            <person name="Grigoriev I.V."/>
            <person name="Nagy L.G."/>
            <person name="Martin F."/>
            <person name="Kauserud H."/>
        </authorList>
    </citation>
    <scope>NUCLEOTIDE SEQUENCE</scope>
    <source>
        <strain evidence="2">9144</strain>
    </source>
</reference>
<keyword evidence="3" id="KW-1185">Reference proteome</keyword>
<gene>
    <name evidence="2" type="ORF">GGX14DRAFT_388091</name>
</gene>
<evidence type="ECO:0000313" key="2">
    <source>
        <dbReference type="EMBL" id="KAJ7222276.1"/>
    </source>
</evidence>
<feature type="region of interest" description="Disordered" evidence="1">
    <location>
        <begin position="455"/>
        <end position="485"/>
    </location>
</feature>
<comment type="caution">
    <text evidence="2">The sequence shown here is derived from an EMBL/GenBank/DDBJ whole genome shotgun (WGS) entry which is preliminary data.</text>
</comment>
<dbReference type="Proteomes" id="UP001219525">
    <property type="component" value="Unassembled WGS sequence"/>
</dbReference>
<feature type="region of interest" description="Disordered" evidence="1">
    <location>
        <begin position="399"/>
        <end position="432"/>
    </location>
</feature>
<dbReference type="AlphaFoldDB" id="A0AAD6VTF7"/>
<organism evidence="2 3">
    <name type="scientific">Mycena pura</name>
    <dbReference type="NCBI Taxonomy" id="153505"/>
    <lineage>
        <taxon>Eukaryota</taxon>
        <taxon>Fungi</taxon>
        <taxon>Dikarya</taxon>
        <taxon>Basidiomycota</taxon>
        <taxon>Agaricomycotina</taxon>
        <taxon>Agaricomycetes</taxon>
        <taxon>Agaricomycetidae</taxon>
        <taxon>Agaricales</taxon>
        <taxon>Marasmiineae</taxon>
        <taxon>Mycenaceae</taxon>
        <taxon>Mycena</taxon>
    </lineage>
</organism>
<accession>A0AAD6VTF7</accession>
<sequence>MSLFVQGLRALRKQLPRTLPFKNAEFGDLTTRWLEELSGYDPAARQLWTQIKASFESGRVIAPHSNGKAGHFKLSESPFNGALDKFGEESIFDAFHAFALFQQILEKRYERDPKFLPSTFPGATPSPTDETQRSWSLISQHTLKMVGGGVMSRLLATKYSMTYHAPATIQVSFVPHIQRAWELGYSLPGRKEEKAELQKTLKAELIRIYPALEGWKEPLMGLGLLVGHCGETCPWLRMLWVLHNGGTAWAMAAATKSLVRVWEDLIMHENEHDFLLNFVKEIPNTAGKRSKPETASSHFCRNCRGAAKRINMALGCSIVDLVPLLGKAELRCLLIGYTAEVRGVLLGSPEISQLTADAGSISTPTLTPAKYQFTQFLYSARSTTAGGISEVKMQRSRCENSAREASSCNRAPARRDGENSRNAGRKQRGTVVEHRASIQPGVVVLLECDTTRRDKGIHGMDGEGDPIKASMGGSEQKACGEVGHL</sequence>
<proteinExistence type="predicted"/>
<dbReference type="EMBL" id="JARJCW010000007">
    <property type="protein sequence ID" value="KAJ7222276.1"/>
    <property type="molecule type" value="Genomic_DNA"/>
</dbReference>
<name>A0AAD6VTF7_9AGAR</name>